<dbReference type="EMBL" id="OX597817">
    <property type="protein sequence ID" value="CAI9721880.1"/>
    <property type="molecule type" value="Genomic_DNA"/>
</dbReference>
<dbReference type="Proteomes" id="UP001162480">
    <property type="component" value="Chromosome 4"/>
</dbReference>
<accession>A0AA36F2Y5</accession>
<sequence>MLKEHNTVEASDPGYNRCVVNIKRSKSCLLRPCIEVSVYLKIQLVPDPVSLLSCHRLIYNFAIFRIAAAAAANLLRHHCCRVAVHDIVMSSMPTTIRY</sequence>
<organism evidence="1 2">
    <name type="scientific">Octopus vulgaris</name>
    <name type="common">Common octopus</name>
    <dbReference type="NCBI Taxonomy" id="6645"/>
    <lineage>
        <taxon>Eukaryota</taxon>
        <taxon>Metazoa</taxon>
        <taxon>Spiralia</taxon>
        <taxon>Lophotrochozoa</taxon>
        <taxon>Mollusca</taxon>
        <taxon>Cephalopoda</taxon>
        <taxon>Coleoidea</taxon>
        <taxon>Octopodiformes</taxon>
        <taxon>Octopoda</taxon>
        <taxon>Incirrata</taxon>
        <taxon>Octopodidae</taxon>
        <taxon>Octopus</taxon>
    </lineage>
</organism>
<evidence type="ECO:0000313" key="2">
    <source>
        <dbReference type="Proteomes" id="UP001162480"/>
    </source>
</evidence>
<protein>
    <submittedName>
        <fullName evidence="1">Uncharacterized protein</fullName>
    </submittedName>
</protein>
<dbReference type="AlphaFoldDB" id="A0AA36F2Y5"/>
<reference evidence="1" key="1">
    <citation type="submission" date="2023-08" db="EMBL/GenBank/DDBJ databases">
        <authorList>
            <person name="Alioto T."/>
            <person name="Alioto T."/>
            <person name="Gomez Garrido J."/>
        </authorList>
    </citation>
    <scope>NUCLEOTIDE SEQUENCE</scope>
</reference>
<proteinExistence type="predicted"/>
<keyword evidence="2" id="KW-1185">Reference proteome</keyword>
<gene>
    <name evidence="1" type="ORF">OCTVUL_1B031061</name>
</gene>
<name>A0AA36F2Y5_OCTVU</name>
<evidence type="ECO:0000313" key="1">
    <source>
        <dbReference type="EMBL" id="CAI9721880.1"/>
    </source>
</evidence>